<dbReference type="SUPFAM" id="SSF53756">
    <property type="entry name" value="UDP-Glycosyltransferase/glycogen phosphorylase"/>
    <property type="match status" value="1"/>
</dbReference>
<gene>
    <name evidence="3" type="ORF">SAMN04487942_0247</name>
</gene>
<keyword evidence="3" id="KW-0808">Transferase</keyword>
<dbReference type="Gene3D" id="3.40.50.2000">
    <property type="entry name" value="Glycogen Phosphorylase B"/>
    <property type="match status" value="2"/>
</dbReference>
<dbReference type="InterPro" id="IPR028098">
    <property type="entry name" value="Glyco_trans_4-like_N"/>
</dbReference>
<evidence type="ECO:0000313" key="4">
    <source>
        <dbReference type="Proteomes" id="UP000198657"/>
    </source>
</evidence>
<dbReference type="Pfam" id="PF00534">
    <property type="entry name" value="Glycos_transf_1"/>
    <property type="match status" value="1"/>
</dbReference>
<proteinExistence type="predicted"/>
<sequence>MAKQGKRTKIALVGYKLANGGLERIFSNVSELLHHSNCDVHLIVLEDKIEYPYHGTLINLGHYSKFKKYFKLKQHLKINQFDYIIDFRYRINPWMELLFIHYMYVGFKFIYTIHSSKLDAYLTPVNWIGQQMLNKAYKIIAVSNALNEKIKANYHYEKAVVIPNSISVKAIEMECVDSKLSFKYCITVGRLVKLKQFDKLIETYSKSNLPNREIHLVILGEGEEKEHLEKQIEYLQMTEFIHLLGFKDTALCYIREAQFLVLSSKYEGFSMVILEALSSGIPVISFDCETGPSELVENEYNGLLIENQNFEALQEAFERMVDDSQLYYSCKENAKASVISFSNENSVEKWLSLLNHNII</sequence>
<evidence type="ECO:0000259" key="1">
    <source>
        <dbReference type="Pfam" id="PF00534"/>
    </source>
</evidence>
<feature type="domain" description="Glycosyl transferase family 1" evidence="1">
    <location>
        <begin position="182"/>
        <end position="335"/>
    </location>
</feature>
<keyword evidence="4" id="KW-1185">Reference proteome</keyword>
<name>A0A1H8HMD1_9FLAO</name>
<dbReference type="EMBL" id="FODN01000001">
    <property type="protein sequence ID" value="SEN57127.1"/>
    <property type="molecule type" value="Genomic_DNA"/>
</dbReference>
<feature type="domain" description="Glycosyltransferase subfamily 4-like N-terminal" evidence="2">
    <location>
        <begin position="20"/>
        <end position="167"/>
    </location>
</feature>
<accession>A0A1H8HMD1</accession>
<dbReference type="PANTHER" id="PTHR12526">
    <property type="entry name" value="GLYCOSYLTRANSFERASE"/>
    <property type="match status" value="1"/>
</dbReference>
<organism evidence="3 4">
    <name type="scientific">Flavobacterium sinopsychrotolerans</name>
    <dbReference type="NCBI Taxonomy" id="604089"/>
    <lineage>
        <taxon>Bacteria</taxon>
        <taxon>Pseudomonadati</taxon>
        <taxon>Bacteroidota</taxon>
        <taxon>Flavobacteriia</taxon>
        <taxon>Flavobacteriales</taxon>
        <taxon>Flavobacteriaceae</taxon>
        <taxon>Flavobacterium</taxon>
    </lineage>
</organism>
<dbReference type="Proteomes" id="UP000198657">
    <property type="component" value="Unassembled WGS sequence"/>
</dbReference>
<dbReference type="PANTHER" id="PTHR12526:SF630">
    <property type="entry name" value="GLYCOSYLTRANSFERASE"/>
    <property type="match status" value="1"/>
</dbReference>
<protein>
    <submittedName>
        <fullName evidence="3">N-acetylgalactosamine-N,N'-diacetylbacillosaminyl-diphospho-undecaprenol 4-alpha-N-acetylgalactosaminyltransferase</fullName>
    </submittedName>
</protein>
<dbReference type="InterPro" id="IPR001296">
    <property type="entry name" value="Glyco_trans_1"/>
</dbReference>
<evidence type="ECO:0000259" key="2">
    <source>
        <dbReference type="Pfam" id="PF13439"/>
    </source>
</evidence>
<dbReference type="GO" id="GO:0016757">
    <property type="term" value="F:glycosyltransferase activity"/>
    <property type="evidence" value="ECO:0007669"/>
    <property type="project" value="InterPro"/>
</dbReference>
<dbReference type="Pfam" id="PF13439">
    <property type="entry name" value="Glyco_transf_4"/>
    <property type="match status" value="1"/>
</dbReference>
<dbReference type="STRING" id="604089.SAMN04487942_0247"/>
<reference evidence="4" key="1">
    <citation type="submission" date="2016-10" db="EMBL/GenBank/DDBJ databases">
        <authorList>
            <person name="Varghese N."/>
            <person name="Submissions S."/>
        </authorList>
    </citation>
    <scope>NUCLEOTIDE SEQUENCE [LARGE SCALE GENOMIC DNA]</scope>
    <source>
        <strain evidence="4">CGMCC 1.8704</strain>
    </source>
</reference>
<dbReference type="AlphaFoldDB" id="A0A1H8HMD1"/>
<evidence type="ECO:0000313" key="3">
    <source>
        <dbReference type="EMBL" id="SEN57127.1"/>
    </source>
</evidence>